<reference evidence="1" key="1">
    <citation type="submission" date="2009-08" db="EMBL/GenBank/DDBJ databases">
        <title>The Genome Sequence of Lactobacillus fermentum 28-3-CHN.</title>
        <authorList>
            <consortium name="The Broad Institute Genome Sequencing Platform"/>
            <person name="Ward D."/>
            <person name="Feldgarden M."/>
            <person name="Earl A."/>
            <person name="Young S.K."/>
            <person name="Zeng Q."/>
            <person name="Koehrsen M."/>
            <person name="Alvarado L."/>
            <person name="Berlin A."/>
            <person name="Bochicchio J."/>
            <person name="Borenstein D."/>
            <person name="Chapman S.B."/>
            <person name="Chen Z."/>
            <person name="Engels R."/>
            <person name="Freedman E."/>
            <person name="Gellesch M."/>
            <person name="Goldberg J."/>
            <person name="Griggs A."/>
            <person name="Gujja S."/>
            <person name="Heilman E."/>
            <person name="Heiman D."/>
            <person name="Hepburn T."/>
            <person name="Howarth C."/>
            <person name="Jen D."/>
            <person name="Larson L."/>
            <person name="Lewis B."/>
            <person name="Mehta T."/>
            <person name="Park D."/>
            <person name="Pearson M."/>
            <person name="Roberts A."/>
            <person name="Saif S."/>
            <person name="Shea T."/>
            <person name="Shenoy N."/>
            <person name="Sisk P."/>
            <person name="Stolte C."/>
            <person name="Sykes S."/>
            <person name="Thomson T."/>
            <person name="Walk T."/>
            <person name="White J."/>
            <person name="Yandava C."/>
            <person name="Liu Y."/>
            <person name="Xu Q."/>
            <person name="Haas B."/>
            <person name="Nusbaum C."/>
            <person name="Birren B."/>
        </authorList>
    </citation>
    <scope>NUCLEOTIDE SEQUENCE</scope>
    <source>
        <strain evidence="1">28-3-CHN</strain>
    </source>
</reference>
<gene>
    <name evidence="1" type="ORF">HMPREF0513_00822</name>
</gene>
<accession>D0DT33</accession>
<sequence>MYPTIDLKFNGYPPVFSWGLHFRVALRRSIHMVYDDTWEDIKYALKRFWQPGLTAYRKALAEQTEFAGWPAFDQEAFAGIDESIIPASVHYGIPEQVTGDPETANLFICLKNPSCPVEAEQEPFTGVQDYFARAEDLVKDADQVAAKRLIYNFKNNIFKEPVGDYYIKQYLTGPFRSRFEEIAGRPLDPQNKESFYGLKISNLELIPYRSRHPFKENDLKRTKATQLTVRIIIRRIVDYWQGSVSTAVAPLFVMRAWKEYRAEIDRYLKENPIVMANEVIKSFDDIITFNYAHTGGYLFATPSSQSVSLGPDSCFIIGPYQDTLAAVIPHLIESN</sequence>
<proteinExistence type="predicted"/>
<dbReference type="AlphaFoldDB" id="D0DT33"/>
<dbReference type="Proteomes" id="UP000004920">
    <property type="component" value="Unassembled WGS sequence"/>
</dbReference>
<evidence type="ECO:0000313" key="1">
    <source>
        <dbReference type="EMBL" id="EEX25891.1"/>
    </source>
</evidence>
<dbReference type="HOGENOM" id="CLU_828445_0_0_9"/>
<organism evidence="1">
    <name type="scientific">Limosilactobacillus fermentum 28-3-CHN</name>
    <dbReference type="NCBI Taxonomy" id="575599"/>
    <lineage>
        <taxon>Bacteria</taxon>
        <taxon>Bacillati</taxon>
        <taxon>Bacillota</taxon>
        <taxon>Bacilli</taxon>
        <taxon>Lactobacillales</taxon>
        <taxon>Lactobacillaceae</taxon>
        <taxon>Limosilactobacillus</taxon>
    </lineage>
</organism>
<protein>
    <submittedName>
        <fullName evidence="1">Uncharacterized protein</fullName>
    </submittedName>
</protein>
<dbReference type="EMBL" id="GG704701">
    <property type="protein sequence ID" value="EEX25891.1"/>
    <property type="molecule type" value="Genomic_DNA"/>
</dbReference>
<name>D0DT33_LIMFE</name>